<comment type="caution">
    <text evidence="1">The sequence shown here is derived from an EMBL/GenBank/DDBJ whole genome shotgun (WGS) entry which is preliminary data.</text>
</comment>
<keyword evidence="2" id="KW-1185">Reference proteome</keyword>
<dbReference type="EMBL" id="QASA01000001">
    <property type="protein sequence ID" value="RDC64437.1"/>
    <property type="molecule type" value="Genomic_DNA"/>
</dbReference>
<proteinExistence type="predicted"/>
<protein>
    <recommendedName>
        <fullName evidence="3">Beta-xylosidase C-terminal Concanavalin A-like domain-containing protein</fullName>
    </recommendedName>
</protein>
<dbReference type="RefSeq" id="WP_115373591.1">
    <property type="nucleotide sequence ID" value="NZ_QASA01000001.1"/>
</dbReference>
<accession>A0A369QMF8</accession>
<dbReference type="OrthoDB" id="787966at2"/>
<evidence type="ECO:0000313" key="2">
    <source>
        <dbReference type="Proteomes" id="UP000253919"/>
    </source>
</evidence>
<dbReference type="Gene3D" id="2.60.120.200">
    <property type="match status" value="1"/>
</dbReference>
<reference evidence="1 2" key="1">
    <citation type="submission" date="2018-04" db="EMBL/GenBank/DDBJ databases">
        <title>Adhaeribacter sp. HMF7616 genome sequencing and assembly.</title>
        <authorList>
            <person name="Kang H."/>
            <person name="Kang J."/>
            <person name="Cha I."/>
            <person name="Kim H."/>
            <person name="Joh K."/>
        </authorList>
    </citation>
    <scope>NUCLEOTIDE SEQUENCE [LARGE SCALE GENOMIC DNA]</scope>
    <source>
        <strain evidence="1 2">HMF7616</strain>
    </source>
</reference>
<evidence type="ECO:0008006" key="3">
    <source>
        <dbReference type="Google" id="ProtNLM"/>
    </source>
</evidence>
<evidence type="ECO:0000313" key="1">
    <source>
        <dbReference type="EMBL" id="RDC64437.1"/>
    </source>
</evidence>
<organism evidence="1 2">
    <name type="scientific">Adhaeribacter pallidiroseus</name>
    <dbReference type="NCBI Taxonomy" id="2072847"/>
    <lineage>
        <taxon>Bacteria</taxon>
        <taxon>Pseudomonadati</taxon>
        <taxon>Bacteroidota</taxon>
        <taxon>Cytophagia</taxon>
        <taxon>Cytophagales</taxon>
        <taxon>Hymenobacteraceae</taxon>
        <taxon>Adhaeribacter</taxon>
    </lineage>
</organism>
<gene>
    <name evidence="1" type="ORF">AHMF7616_03051</name>
</gene>
<name>A0A369QMF8_9BACT</name>
<dbReference type="Proteomes" id="UP000253919">
    <property type="component" value="Unassembled WGS sequence"/>
</dbReference>
<dbReference type="AlphaFoldDB" id="A0A369QMF8"/>
<sequence length="227" mass="25692">MQEDSLKSRGWLVKTIDAAWWKQRNVKPGYLSLYTLTGDNWGNTQYPAGIKNLVIREIAAECFTSEVHLANFFPQQNWQQAGIILSEDASFTGKMLRLSISYNDYFGGYQNFPEIIIQAISSSESGSKTKPEEIAHLPLFTIQPNQEPLVRKNLLKSALKIEKKGNHYRFLYTTGEMENFAFKEAVSKDLDIQPKYIGLFAMQGLAKNSVIPAAFDAFNFISISCDN</sequence>